<proteinExistence type="inferred from homology"/>
<dbReference type="InterPro" id="IPR038595">
    <property type="entry name" value="LOR_sf"/>
</dbReference>
<comment type="caution">
    <text evidence="2">The sequence shown here is derived from an EMBL/GenBank/DDBJ whole genome shotgun (WGS) entry which is preliminary data.</text>
</comment>
<protein>
    <submittedName>
        <fullName evidence="2">Uncharacterized protein</fullName>
    </submittedName>
</protein>
<dbReference type="EMBL" id="BNJJ01000007">
    <property type="protein sequence ID" value="GHO85026.1"/>
    <property type="molecule type" value="Genomic_DNA"/>
</dbReference>
<dbReference type="InterPro" id="IPR007612">
    <property type="entry name" value="LOR"/>
</dbReference>
<sequence>MRYHLREHAWGLTDNFTVRDDAGNDVFDIHGKIFHMGDNLVVRDHYTGQELVHIKQKLISFRPSYDIYRNGEHWANVHEQFHLFGERFKVQGDNGMVFHINGNVWAWNFTVNDSAGNLLGQVGREFSLFHECYAVDVAPGVDASFMVALAVVLEMVKDHQEDH</sequence>
<keyword evidence="3" id="KW-1185">Reference proteome</keyword>
<dbReference type="Pfam" id="PF04525">
    <property type="entry name" value="LOR"/>
    <property type="match status" value="1"/>
</dbReference>
<evidence type="ECO:0000313" key="2">
    <source>
        <dbReference type="EMBL" id="GHO85026.1"/>
    </source>
</evidence>
<comment type="similarity">
    <text evidence="1">Belongs to the LOR family.</text>
</comment>
<reference evidence="2 3" key="1">
    <citation type="journal article" date="2021" name="Int. J. Syst. Evol. Microbiol.">
        <title>Reticulibacter mediterranei gen. nov., sp. nov., within the new family Reticulibacteraceae fam. nov., and Ktedonospora formicarum gen. nov., sp. nov., Ktedonobacter robiniae sp. nov., Dictyobacter formicarum sp. nov. and Dictyobacter arantiisoli sp. nov., belonging to the class Ktedonobacteria.</title>
        <authorList>
            <person name="Yabe S."/>
            <person name="Zheng Y."/>
            <person name="Wang C.M."/>
            <person name="Sakai Y."/>
            <person name="Abe K."/>
            <person name="Yokota A."/>
            <person name="Donadio S."/>
            <person name="Cavaletti L."/>
            <person name="Monciardini P."/>
        </authorList>
    </citation>
    <scope>NUCLEOTIDE SEQUENCE [LARGE SCALE GENOMIC DNA]</scope>
    <source>
        <strain evidence="2 3">SOSP1-9</strain>
    </source>
</reference>
<name>A0ABQ3VH73_9CHLR</name>
<dbReference type="SUPFAM" id="SSF54518">
    <property type="entry name" value="Tubby C-terminal domain-like"/>
    <property type="match status" value="1"/>
</dbReference>
<dbReference type="Gene3D" id="2.40.160.200">
    <property type="entry name" value="LURP1-related"/>
    <property type="match status" value="1"/>
</dbReference>
<evidence type="ECO:0000313" key="3">
    <source>
        <dbReference type="Proteomes" id="UP000635565"/>
    </source>
</evidence>
<organism evidence="2 3">
    <name type="scientific">Dictyobacter formicarum</name>
    <dbReference type="NCBI Taxonomy" id="2778368"/>
    <lineage>
        <taxon>Bacteria</taxon>
        <taxon>Bacillati</taxon>
        <taxon>Chloroflexota</taxon>
        <taxon>Ktedonobacteria</taxon>
        <taxon>Ktedonobacterales</taxon>
        <taxon>Dictyobacteraceae</taxon>
        <taxon>Dictyobacter</taxon>
    </lineage>
</organism>
<evidence type="ECO:0000256" key="1">
    <source>
        <dbReference type="ARBA" id="ARBA00005437"/>
    </source>
</evidence>
<dbReference type="PANTHER" id="PTHR31087">
    <property type="match status" value="1"/>
</dbReference>
<dbReference type="Proteomes" id="UP000635565">
    <property type="component" value="Unassembled WGS sequence"/>
</dbReference>
<dbReference type="PANTHER" id="PTHR31087:SF161">
    <property type="entry name" value="TUBBY C 2 FAMILY PROTEIN"/>
    <property type="match status" value="1"/>
</dbReference>
<dbReference type="RefSeq" id="WP_201362641.1">
    <property type="nucleotide sequence ID" value="NZ_BNJJ01000007.1"/>
</dbReference>
<dbReference type="InterPro" id="IPR025659">
    <property type="entry name" value="Tubby-like_C"/>
</dbReference>
<accession>A0ABQ3VH73</accession>
<gene>
    <name evidence="2" type="ORF">KSZ_30320</name>
</gene>